<name>A0A6P8GK84_CLUHA</name>
<evidence type="ECO:0000313" key="9">
    <source>
        <dbReference type="RefSeq" id="XP_031439529.1"/>
    </source>
</evidence>
<dbReference type="InterPro" id="IPR036179">
    <property type="entry name" value="Ig-like_dom_sf"/>
</dbReference>
<evidence type="ECO:0000256" key="6">
    <source>
        <dbReference type="SAM" id="SignalP"/>
    </source>
</evidence>
<accession>A0A6P8GK84</accession>
<feature type="domain" description="Ig-like" evidence="7">
    <location>
        <begin position="256"/>
        <end position="339"/>
    </location>
</feature>
<dbReference type="RefSeq" id="XP_031439529.1">
    <property type="nucleotide sequence ID" value="XM_031583669.2"/>
</dbReference>
<dbReference type="InterPro" id="IPR007110">
    <property type="entry name" value="Ig-like_dom"/>
</dbReference>
<evidence type="ECO:0000259" key="7">
    <source>
        <dbReference type="PROSITE" id="PS50835"/>
    </source>
</evidence>
<evidence type="ECO:0000256" key="3">
    <source>
        <dbReference type="ARBA" id="ARBA00023157"/>
    </source>
</evidence>
<dbReference type="PROSITE" id="PS50835">
    <property type="entry name" value="IG_LIKE"/>
    <property type="match status" value="2"/>
</dbReference>
<dbReference type="GO" id="GO:0016020">
    <property type="term" value="C:membrane"/>
    <property type="evidence" value="ECO:0007669"/>
    <property type="project" value="UniProtKB-SubCell"/>
</dbReference>
<dbReference type="GeneID" id="116224349"/>
<keyword evidence="5" id="KW-1133">Transmembrane helix</keyword>
<feature type="compositionally biased region" description="Polar residues" evidence="4">
    <location>
        <begin position="381"/>
        <end position="393"/>
    </location>
</feature>
<gene>
    <name evidence="9" type="primary">si:dkeyp-28d2.4</name>
</gene>
<dbReference type="InterPro" id="IPR003599">
    <property type="entry name" value="Ig_sub"/>
</dbReference>
<keyword evidence="2 5" id="KW-0472">Membrane</keyword>
<dbReference type="SMART" id="SM00408">
    <property type="entry name" value="IGc2"/>
    <property type="match status" value="1"/>
</dbReference>
<dbReference type="PANTHER" id="PTHR46484:SF8">
    <property type="entry name" value="B-CELL RECEPTOR CD22-LIKE-RELATED"/>
    <property type="match status" value="1"/>
</dbReference>
<dbReference type="Pfam" id="PF08205">
    <property type="entry name" value="C2-set_2"/>
    <property type="match status" value="1"/>
</dbReference>
<evidence type="ECO:0000313" key="8">
    <source>
        <dbReference type="Proteomes" id="UP000515152"/>
    </source>
</evidence>
<dbReference type="SMART" id="SM00409">
    <property type="entry name" value="IG"/>
    <property type="match status" value="3"/>
</dbReference>
<proteinExistence type="predicted"/>
<dbReference type="SUPFAM" id="SSF48726">
    <property type="entry name" value="Immunoglobulin"/>
    <property type="match status" value="3"/>
</dbReference>
<feature type="chain" id="PRO_5043478830" evidence="6">
    <location>
        <begin position="19"/>
        <end position="470"/>
    </location>
</feature>
<feature type="transmembrane region" description="Helical" evidence="5">
    <location>
        <begin position="349"/>
        <end position="372"/>
    </location>
</feature>
<sequence length="470" mass="51130">MIFLKTLFLLNLPSLGVGEIGPSHSVSLPGNLQALGGSCVLIPCTFNISGFESKLNTSGSIYGLWLKGGYSFNNDPVVFNGTNNTTMLFERIEILGNLRLKNCTTVFYNVNQNHTDKYFFRTEMKDFRATFIETSFQLTVADAVASPNVSKVSEMLEVSEMSEVSEGSSVNLSCTAAVPCPSQPPTITWSLPTGNVHTQIRDEEDGTKSLLSCLTFTASRSHHGREISCMASYLRQNQSTVAANSTVQILRVLFSPEDVAASVSPSGPVPEGSSVTLTCNSSEANPPVQNYTWLRGEQHTPIGSGQTLTFNLSSSEEGLYYCRAEHPQGGKKSAAVTLTIKGLDQMESVLIIGAAGGSLAVLLLAVLIICVIRWNKSPITQEQNSECETSATCDENRPAGANRPEPSEEQPEEIHYGEIVFSSMKLRDTSEKTEQEQETEYAEVNQSGRDTQTSDQTGPDNEELYAQVRK</sequence>
<dbReference type="InterPro" id="IPR003598">
    <property type="entry name" value="Ig_sub2"/>
</dbReference>
<feature type="region of interest" description="Disordered" evidence="4">
    <location>
        <begin position="381"/>
        <end position="470"/>
    </location>
</feature>
<feature type="signal peptide" evidence="6">
    <location>
        <begin position="1"/>
        <end position="18"/>
    </location>
</feature>
<comment type="subcellular location">
    <subcellularLocation>
        <location evidence="1">Membrane</location>
        <topology evidence="1">Single-pass membrane protein</topology>
    </subcellularLocation>
</comment>
<protein>
    <submittedName>
        <fullName evidence="9">Sialoadhesin</fullName>
    </submittedName>
</protein>
<dbReference type="KEGG" id="char:116224349"/>
<keyword evidence="3" id="KW-1015">Disulfide bond</keyword>
<dbReference type="PANTHER" id="PTHR46484">
    <property type="entry name" value="SI:CH211-171H4.5-RELATED"/>
    <property type="match status" value="1"/>
</dbReference>
<feature type="compositionally biased region" description="Basic and acidic residues" evidence="4">
    <location>
        <begin position="425"/>
        <end position="435"/>
    </location>
</feature>
<dbReference type="InterPro" id="IPR013162">
    <property type="entry name" value="CD80_C2-set"/>
</dbReference>
<dbReference type="InterPro" id="IPR013783">
    <property type="entry name" value="Ig-like_fold"/>
</dbReference>
<keyword evidence="5" id="KW-0812">Transmembrane</keyword>
<dbReference type="Pfam" id="PF13895">
    <property type="entry name" value="Ig_2"/>
    <property type="match status" value="1"/>
</dbReference>
<keyword evidence="6" id="KW-0732">Signal</keyword>
<dbReference type="OrthoDB" id="6250964at2759"/>
<feature type="domain" description="Ig-like" evidence="7">
    <location>
        <begin position="147"/>
        <end position="248"/>
    </location>
</feature>
<dbReference type="AlphaFoldDB" id="A0A6P8GK84"/>
<evidence type="ECO:0000256" key="4">
    <source>
        <dbReference type="SAM" id="MobiDB-lite"/>
    </source>
</evidence>
<evidence type="ECO:0000256" key="2">
    <source>
        <dbReference type="ARBA" id="ARBA00023136"/>
    </source>
</evidence>
<keyword evidence="8" id="KW-1185">Reference proteome</keyword>
<evidence type="ECO:0000256" key="1">
    <source>
        <dbReference type="ARBA" id="ARBA00004167"/>
    </source>
</evidence>
<feature type="compositionally biased region" description="Polar residues" evidence="4">
    <location>
        <begin position="444"/>
        <end position="459"/>
    </location>
</feature>
<dbReference type="Proteomes" id="UP000515152">
    <property type="component" value="Chromosome 17"/>
</dbReference>
<reference evidence="9" key="1">
    <citation type="submission" date="2025-08" db="UniProtKB">
        <authorList>
            <consortium name="RefSeq"/>
        </authorList>
    </citation>
    <scope>IDENTIFICATION</scope>
</reference>
<dbReference type="Gene3D" id="2.60.40.10">
    <property type="entry name" value="Immunoglobulins"/>
    <property type="match status" value="3"/>
</dbReference>
<organism evidence="8 9">
    <name type="scientific">Clupea harengus</name>
    <name type="common">Atlantic herring</name>
    <dbReference type="NCBI Taxonomy" id="7950"/>
    <lineage>
        <taxon>Eukaryota</taxon>
        <taxon>Metazoa</taxon>
        <taxon>Chordata</taxon>
        <taxon>Craniata</taxon>
        <taxon>Vertebrata</taxon>
        <taxon>Euteleostomi</taxon>
        <taxon>Actinopterygii</taxon>
        <taxon>Neopterygii</taxon>
        <taxon>Teleostei</taxon>
        <taxon>Clupei</taxon>
        <taxon>Clupeiformes</taxon>
        <taxon>Clupeoidei</taxon>
        <taxon>Clupeidae</taxon>
        <taxon>Clupea</taxon>
    </lineage>
</organism>
<evidence type="ECO:0000256" key="5">
    <source>
        <dbReference type="SAM" id="Phobius"/>
    </source>
</evidence>